<evidence type="ECO:0000313" key="8">
    <source>
        <dbReference type="Proteomes" id="UP000233256"/>
    </source>
</evidence>
<keyword evidence="2" id="KW-1003">Cell membrane</keyword>
<keyword evidence="3 6" id="KW-0812">Transmembrane</keyword>
<proteinExistence type="predicted"/>
<dbReference type="Pfam" id="PF03899">
    <property type="entry name" value="ATP-synt_I"/>
    <property type="match status" value="1"/>
</dbReference>
<evidence type="ECO:0000256" key="4">
    <source>
        <dbReference type="ARBA" id="ARBA00022989"/>
    </source>
</evidence>
<comment type="caution">
    <text evidence="7">The sequence shown here is derived from an EMBL/GenBank/DDBJ whole genome shotgun (WGS) entry which is preliminary data.</text>
</comment>
<evidence type="ECO:0000256" key="1">
    <source>
        <dbReference type="ARBA" id="ARBA00004651"/>
    </source>
</evidence>
<protein>
    <recommendedName>
        <fullName evidence="9">ATP synthase subunit I</fullName>
    </recommendedName>
</protein>
<sequence length="143" mass="16228">MEEHSVYCRKTVKLTLQLALIPVLLLFSMDKTFETRGLILGILASVLDFQLMAWSVSGIDSQDGKKSLRRLRFSLLGRYVIIFAAMMSAWFFPTVNFLFLCIGLFAVKLTIFMRHVVFFRADSLIVDNEASATDNPADEVSEH</sequence>
<evidence type="ECO:0000256" key="2">
    <source>
        <dbReference type="ARBA" id="ARBA00022475"/>
    </source>
</evidence>
<feature type="transmembrane region" description="Helical" evidence="6">
    <location>
        <begin position="75"/>
        <end position="91"/>
    </location>
</feature>
<accession>A0A2N1PSI9</accession>
<feature type="transmembrane region" description="Helical" evidence="6">
    <location>
        <begin position="97"/>
        <end position="117"/>
    </location>
</feature>
<dbReference type="Proteomes" id="UP000233256">
    <property type="component" value="Unassembled WGS sequence"/>
</dbReference>
<organism evidence="7 8">
    <name type="scientific">Candidatus Wallbacteria bacterium HGW-Wallbacteria-1</name>
    <dbReference type="NCBI Taxonomy" id="2013854"/>
    <lineage>
        <taxon>Bacteria</taxon>
        <taxon>Candidatus Walliibacteriota</taxon>
    </lineage>
</organism>
<evidence type="ECO:0000256" key="5">
    <source>
        <dbReference type="ARBA" id="ARBA00023136"/>
    </source>
</evidence>
<evidence type="ECO:0000256" key="6">
    <source>
        <dbReference type="SAM" id="Phobius"/>
    </source>
</evidence>
<comment type="subcellular location">
    <subcellularLocation>
        <location evidence="1">Cell membrane</location>
        <topology evidence="1">Multi-pass membrane protein</topology>
    </subcellularLocation>
</comment>
<keyword evidence="5 6" id="KW-0472">Membrane</keyword>
<gene>
    <name evidence="7" type="ORF">CVV64_05930</name>
</gene>
<dbReference type="EMBL" id="PGXC01000003">
    <property type="protein sequence ID" value="PKK91305.1"/>
    <property type="molecule type" value="Genomic_DNA"/>
</dbReference>
<dbReference type="AlphaFoldDB" id="A0A2N1PSI9"/>
<evidence type="ECO:0000256" key="3">
    <source>
        <dbReference type="ARBA" id="ARBA00022692"/>
    </source>
</evidence>
<name>A0A2N1PSI9_9BACT</name>
<evidence type="ECO:0000313" key="7">
    <source>
        <dbReference type="EMBL" id="PKK91305.1"/>
    </source>
</evidence>
<keyword evidence="4 6" id="KW-1133">Transmembrane helix</keyword>
<dbReference type="InterPro" id="IPR005598">
    <property type="entry name" value="ATP_synth_I"/>
</dbReference>
<dbReference type="GO" id="GO:0005886">
    <property type="term" value="C:plasma membrane"/>
    <property type="evidence" value="ECO:0007669"/>
    <property type="project" value="UniProtKB-SubCell"/>
</dbReference>
<reference evidence="7 8" key="1">
    <citation type="journal article" date="2017" name="ISME J.">
        <title>Potential for microbial H2 and metal transformations associated with novel bacteria and archaea in deep terrestrial subsurface sediments.</title>
        <authorList>
            <person name="Hernsdorf A.W."/>
            <person name="Amano Y."/>
            <person name="Miyakawa K."/>
            <person name="Ise K."/>
            <person name="Suzuki Y."/>
            <person name="Anantharaman K."/>
            <person name="Probst A."/>
            <person name="Burstein D."/>
            <person name="Thomas B.C."/>
            <person name="Banfield J.F."/>
        </authorList>
    </citation>
    <scope>NUCLEOTIDE SEQUENCE [LARGE SCALE GENOMIC DNA]</scope>
    <source>
        <strain evidence="7">HGW-Wallbacteria-1</strain>
    </source>
</reference>
<evidence type="ECO:0008006" key="9">
    <source>
        <dbReference type="Google" id="ProtNLM"/>
    </source>
</evidence>